<proteinExistence type="predicted"/>
<comment type="caution">
    <text evidence="1">The sequence shown here is derived from an EMBL/GenBank/DDBJ whole genome shotgun (WGS) entry which is preliminary data.</text>
</comment>
<accession>A0ABT9QUG4</accession>
<name>A0ABT9QUG4_9ACTN</name>
<dbReference type="EMBL" id="JAUSQU010000001">
    <property type="protein sequence ID" value="MDP9850041.1"/>
    <property type="molecule type" value="Genomic_DNA"/>
</dbReference>
<protein>
    <submittedName>
        <fullName evidence="1">Uncharacterized protein</fullName>
    </submittedName>
</protein>
<sequence length="203" mass="22574">MGLDITVLVVDWARITEAPPGRRLELLVDAAYPEDDSDLEDPERGWVWPSAGVPWFARYEFYRTLGSFKAHFWAGQAWEKVRGSADPDLRATLDGFLSGLFWYGPDPDNDAVHVHGELLPPDGDRGSGLSLACPPEAVAALVTLWARAAPRLEELREPFAVHAVRPSGCWIKNFEEFTDLLSDWGEVVGEAHRRGWGLIGLPI</sequence>
<dbReference type="RefSeq" id="WP_307568222.1">
    <property type="nucleotide sequence ID" value="NZ_JAUSQU010000001.1"/>
</dbReference>
<dbReference type="Proteomes" id="UP001225356">
    <property type="component" value="Unassembled WGS sequence"/>
</dbReference>
<gene>
    <name evidence="1" type="ORF">J2853_009252</name>
</gene>
<organism evidence="1 2">
    <name type="scientific">Streptosporangium lutulentum</name>
    <dbReference type="NCBI Taxonomy" id="1461250"/>
    <lineage>
        <taxon>Bacteria</taxon>
        <taxon>Bacillati</taxon>
        <taxon>Actinomycetota</taxon>
        <taxon>Actinomycetes</taxon>
        <taxon>Streptosporangiales</taxon>
        <taxon>Streptosporangiaceae</taxon>
        <taxon>Streptosporangium</taxon>
    </lineage>
</organism>
<evidence type="ECO:0000313" key="1">
    <source>
        <dbReference type="EMBL" id="MDP9850041.1"/>
    </source>
</evidence>
<reference evidence="1 2" key="1">
    <citation type="submission" date="2023-07" db="EMBL/GenBank/DDBJ databases">
        <title>Sequencing the genomes of 1000 actinobacteria strains.</title>
        <authorList>
            <person name="Klenk H.-P."/>
        </authorList>
    </citation>
    <scope>NUCLEOTIDE SEQUENCE [LARGE SCALE GENOMIC DNA]</scope>
    <source>
        <strain evidence="1 2">DSM 46740</strain>
    </source>
</reference>
<evidence type="ECO:0000313" key="2">
    <source>
        <dbReference type="Proteomes" id="UP001225356"/>
    </source>
</evidence>
<keyword evidence="2" id="KW-1185">Reference proteome</keyword>